<evidence type="ECO:0000256" key="1">
    <source>
        <dbReference type="ARBA" id="ARBA00004141"/>
    </source>
</evidence>
<keyword evidence="6" id="KW-0406">Ion transport</keyword>
<accession>A0AA38FI12</accession>
<evidence type="ECO:0000256" key="6">
    <source>
        <dbReference type="ARBA" id="ARBA00023065"/>
    </source>
</evidence>
<evidence type="ECO:0000256" key="2">
    <source>
        <dbReference type="ARBA" id="ARBA00007079"/>
    </source>
</evidence>
<dbReference type="InterPro" id="IPR020966">
    <property type="entry name" value="ALMT"/>
</dbReference>
<keyword evidence="5" id="KW-1133">Transmembrane helix</keyword>
<dbReference type="EMBL" id="JAHRHJ020000009">
    <property type="protein sequence ID" value="KAH9302667.1"/>
    <property type="molecule type" value="Genomic_DNA"/>
</dbReference>
<comment type="caution">
    <text evidence="9">The sequence shown here is derived from an EMBL/GenBank/DDBJ whole genome shotgun (WGS) entry which is preliminary data.</text>
</comment>
<evidence type="ECO:0000256" key="4">
    <source>
        <dbReference type="ARBA" id="ARBA00022692"/>
    </source>
</evidence>
<dbReference type="Proteomes" id="UP000824469">
    <property type="component" value="Unassembled WGS sequence"/>
</dbReference>
<proteinExistence type="inferred from homology"/>
<evidence type="ECO:0008006" key="11">
    <source>
        <dbReference type="Google" id="ProtNLM"/>
    </source>
</evidence>
<gene>
    <name evidence="9" type="ORF">KI387_014250</name>
</gene>
<feature type="non-terminal residue" evidence="9">
    <location>
        <position position="1"/>
    </location>
</feature>
<dbReference type="GO" id="GO:0015743">
    <property type="term" value="P:malate transport"/>
    <property type="evidence" value="ECO:0007669"/>
    <property type="project" value="InterPro"/>
</dbReference>
<keyword evidence="7" id="KW-0472">Membrane</keyword>
<dbReference type="OMA" id="CANCIDE"/>
<evidence type="ECO:0000256" key="8">
    <source>
        <dbReference type="ARBA" id="ARBA00023303"/>
    </source>
</evidence>
<keyword evidence="8" id="KW-0407">Ion channel</keyword>
<sequence length="227" mass="26027">TQHSVRSVLKKPCSKVSEEAAKLLREVSCSIKHMRRCDSESMVKQLKLSLKDLQAALHSQPKLLIDSKRWPIHKIVENRSEIEEPEDEELGCDKHRKTKQIKKFVSWHGERQERNNEIQITQTQPHCHSLPLCANCIDEKPMSRQTVEFAEALPLATFAWLLVEIVARLQHVVEAVDELARLADFEVRKPCSNQQVKRAPPLTPSHSLTLCMRRSTESHATSNNYAV</sequence>
<keyword evidence="3" id="KW-0813">Transport</keyword>
<evidence type="ECO:0000256" key="7">
    <source>
        <dbReference type="ARBA" id="ARBA00023136"/>
    </source>
</evidence>
<dbReference type="PANTHER" id="PTHR31086">
    <property type="entry name" value="ALUMINUM-ACTIVATED MALATE TRANSPORTER 10"/>
    <property type="match status" value="1"/>
</dbReference>
<dbReference type="AlphaFoldDB" id="A0AA38FI12"/>
<evidence type="ECO:0000256" key="5">
    <source>
        <dbReference type="ARBA" id="ARBA00022989"/>
    </source>
</evidence>
<keyword evidence="10" id="KW-1185">Reference proteome</keyword>
<comment type="similarity">
    <text evidence="2">Belongs to the aromatic acid exporter (TC 2.A.85) family.</text>
</comment>
<reference evidence="9 10" key="1">
    <citation type="journal article" date="2021" name="Nat. Plants">
        <title>The Taxus genome provides insights into paclitaxel biosynthesis.</title>
        <authorList>
            <person name="Xiong X."/>
            <person name="Gou J."/>
            <person name="Liao Q."/>
            <person name="Li Y."/>
            <person name="Zhou Q."/>
            <person name="Bi G."/>
            <person name="Li C."/>
            <person name="Du R."/>
            <person name="Wang X."/>
            <person name="Sun T."/>
            <person name="Guo L."/>
            <person name="Liang H."/>
            <person name="Lu P."/>
            <person name="Wu Y."/>
            <person name="Zhang Z."/>
            <person name="Ro D.K."/>
            <person name="Shang Y."/>
            <person name="Huang S."/>
            <person name="Yan J."/>
        </authorList>
    </citation>
    <scope>NUCLEOTIDE SEQUENCE [LARGE SCALE GENOMIC DNA]</scope>
    <source>
        <strain evidence="9">Ta-2019</strain>
    </source>
</reference>
<evidence type="ECO:0000313" key="10">
    <source>
        <dbReference type="Proteomes" id="UP000824469"/>
    </source>
</evidence>
<comment type="subcellular location">
    <subcellularLocation>
        <location evidence="1">Membrane</location>
        <topology evidence="1">Multi-pass membrane protein</topology>
    </subcellularLocation>
</comment>
<dbReference type="Pfam" id="PF11744">
    <property type="entry name" value="ALMT"/>
    <property type="match status" value="1"/>
</dbReference>
<organism evidence="9 10">
    <name type="scientific">Taxus chinensis</name>
    <name type="common">Chinese yew</name>
    <name type="synonym">Taxus wallichiana var. chinensis</name>
    <dbReference type="NCBI Taxonomy" id="29808"/>
    <lineage>
        <taxon>Eukaryota</taxon>
        <taxon>Viridiplantae</taxon>
        <taxon>Streptophyta</taxon>
        <taxon>Embryophyta</taxon>
        <taxon>Tracheophyta</taxon>
        <taxon>Spermatophyta</taxon>
        <taxon>Pinopsida</taxon>
        <taxon>Pinidae</taxon>
        <taxon>Conifers II</taxon>
        <taxon>Cupressales</taxon>
        <taxon>Taxaceae</taxon>
        <taxon>Taxus</taxon>
    </lineage>
</organism>
<name>A0AA38FI12_TAXCH</name>
<evidence type="ECO:0000313" key="9">
    <source>
        <dbReference type="EMBL" id="KAH9302667.1"/>
    </source>
</evidence>
<evidence type="ECO:0000256" key="3">
    <source>
        <dbReference type="ARBA" id="ARBA00022448"/>
    </source>
</evidence>
<dbReference type="GO" id="GO:0034220">
    <property type="term" value="P:monoatomic ion transmembrane transport"/>
    <property type="evidence" value="ECO:0007669"/>
    <property type="project" value="UniProtKB-KW"/>
</dbReference>
<dbReference type="GO" id="GO:0016020">
    <property type="term" value="C:membrane"/>
    <property type="evidence" value="ECO:0007669"/>
    <property type="project" value="UniProtKB-SubCell"/>
</dbReference>
<keyword evidence="4" id="KW-0812">Transmembrane</keyword>
<protein>
    <recommendedName>
        <fullName evidence="11">Aluminum-activated malate transporter</fullName>
    </recommendedName>
</protein>